<sequence>MGKSTLLEGIAILLGFNPEGGTRNFHFSNYDSHSDLDRRMPGLFRILFLNLLQ</sequence>
<dbReference type="EMBL" id="WMEU01000006">
    <property type="protein sequence ID" value="MYL55013.1"/>
    <property type="molecule type" value="Genomic_DNA"/>
</dbReference>
<accession>A0ACC7VJ69</accession>
<name>A0ACC7VJ69_9BACI</name>
<reference evidence="1" key="1">
    <citation type="submission" date="2019-11" db="EMBL/GenBank/DDBJ databases">
        <title>Genome sequences of 17 halophilic strains isolated from different environments.</title>
        <authorList>
            <person name="Furrow R.E."/>
        </authorList>
    </citation>
    <scope>NUCLEOTIDE SEQUENCE</scope>
    <source>
        <strain evidence="1">22510_22_Filter</strain>
    </source>
</reference>
<organism evidence="1 2">
    <name type="scientific">Pontibacillus yanchengensis</name>
    <dbReference type="NCBI Taxonomy" id="462910"/>
    <lineage>
        <taxon>Bacteria</taxon>
        <taxon>Bacillati</taxon>
        <taxon>Bacillota</taxon>
        <taxon>Bacilli</taxon>
        <taxon>Bacillales</taxon>
        <taxon>Bacillaceae</taxon>
        <taxon>Pontibacillus</taxon>
    </lineage>
</organism>
<evidence type="ECO:0000313" key="1">
    <source>
        <dbReference type="EMBL" id="MYL55013.1"/>
    </source>
</evidence>
<comment type="caution">
    <text evidence="1">The sequence shown here is derived from an EMBL/GenBank/DDBJ whole genome shotgun (WGS) entry which is preliminary data.</text>
</comment>
<gene>
    <name evidence="1" type="ORF">GLW08_16900</name>
</gene>
<proteinExistence type="predicted"/>
<dbReference type="Proteomes" id="UP000466692">
    <property type="component" value="Unassembled WGS sequence"/>
</dbReference>
<evidence type="ECO:0000313" key="2">
    <source>
        <dbReference type="Proteomes" id="UP000466692"/>
    </source>
</evidence>
<keyword evidence="2" id="KW-1185">Reference proteome</keyword>
<protein>
    <submittedName>
        <fullName evidence="1">Uncharacterized protein</fullName>
    </submittedName>
</protein>